<evidence type="ECO:0000256" key="1">
    <source>
        <dbReference type="SAM" id="Phobius"/>
    </source>
</evidence>
<dbReference type="InterPro" id="IPR021533">
    <property type="entry name" value="PepSY-like"/>
</dbReference>
<keyword evidence="4" id="KW-1185">Reference proteome</keyword>
<dbReference type="EMBL" id="JACRUL010000064">
    <property type="protein sequence ID" value="MBC5845993.1"/>
    <property type="molecule type" value="Genomic_DNA"/>
</dbReference>
<protein>
    <submittedName>
        <fullName evidence="3">PepSY-like domain-containing protein</fullName>
    </submittedName>
</protein>
<dbReference type="SUPFAM" id="SSF160574">
    <property type="entry name" value="BT0923-like"/>
    <property type="match status" value="1"/>
</dbReference>
<gene>
    <name evidence="3" type="ORF">H8R25_16350</name>
</gene>
<sequence length="164" mass="18105">MNTIDQSTPEKNFKLTVQNIFLIGAIIVSASIFAQAEGKPKKETIPVLVKAAFAKEFPSQKASWEKEAANYEAEFQINGTDASALYDAKGNCKALEIAIKKNELPADVLPYLKKNYPTNKITETAKITDDKKVITYEVEIKKEGKACDILFDAKGKFIKIVTGV</sequence>
<dbReference type="Gene3D" id="3.10.450.360">
    <property type="match status" value="1"/>
</dbReference>
<dbReference type="Pfam" id="PF11396">
    <property type="entry name" value="PepSY_like"/>
    <property type="match status" value="1"/>
</dbReference>
<evidence type="ECO:0000259" key="2">
    <source>
        <dbReference type="Pfam" id="PF11396"/>
    </source>
</evidence>
<evidence type="ECO:0000313" key="4">
    <source>
        <dbReference type="Proteomes" id="UP000641454"/>
    </source>
</evidence>
<dbReference type="RefSeq" id="WP_187021250.1">
    <property type="nucleotide sequence ID" value="NZ_JACRUK010000032.1"/>
</dbReference>
<keyword evidence="1" id="KW-0812">Transmembrane</keyword>
<dbReference type="AlphaFoldDB" id="A0A923N5H9"/>
<comment type="caution">
    <text evidence="3">The sequence shown here is derived from an EMBL/GenBank/DDBJ whole genome shotgun (WGS) entry which is preliminary data.</text>
</comment>
<feature type="domain" description="Putative beta-lactamase-inhibitor-like PepSY-like" evidence="2">
    <location>
        <begin position="70"/>
        <end position="159"/>
    </location>
</feature>
<feature type="transmembrane region" description="Helical" evidence="1">
    <location>
        <begin position="15"/>
        <end position="34"/>
    </location>
</feature>
<proteinExistence type="predicted"/>
<reference evidence="3 4" key="1">
    <citation type="submission" date="2020-08" db="EMBL/GenBank/DDBJ databases">
        <title>Description of novel Flavobacterium F-392 isolate.</title>
        <authorList>
            <person name="Saticioglu I.B."/>
            <person name="Duman M."/>
            <person name="Altun S."/>
        </authorList>
    </citation>
    <scope>NUCLEOTIDE SEQUENCE [LARGE SCALE GENOMIC DNA]</scope>
    <source>
        <strain evidence="3 4">F-392</strain>
    </source>
</reference>
<evidence type="ECO:0000313" key="3">
    <source>
        <dbReference type="EMBL" id="MBC5845993.1"/>
    </source>
</evidence>
<keyword evidence="1" id="KW-1133">Transmembrane helix</keyword>
<accession>A0A923N5H9</accession>
<name>A0A923N5H9_9FLAO</name>
<keyword evidence="1" id="KW-0472">Membrane</keyword>
<dbReference type="Proteomes" id="UP000641454">
    <property type="component" value="Unassembled WGS sequence"/>
</dbReference>
<organism evidence="3 4">
    <name type="scientific">Flavobacterium muglaense</name>
    <dbReference type="NCBI Taxonomy" id="2764716"/>
    <lineage>
        <taxon>Bacteria</taxon>
        <taxon>Pseudomonadati</taxon>
        <taxon>Bacteroidota</taxon>
        <taxon>Flavobacteriia</taxon>
        <taxon>Flavobacteriales</taxon>
        <taxon>Flavobacteriaceae</taxon>
        <taxon>Flavobacterium</taxon>
    </lineage>
</organism>